<gene>
    <name evidence="1" type="ORF">TUM16652_08060</name>
</gene>
<protein>
    <submittedName>
        <fullName evidence="1">Uncharacterized protein</fullName>
    </submittedName>
</protein>
<reference evidence="1" key="1">
    <citation type="submission" date="2021-11" db="EMBL/GenBank/DDBJ databases">
        <title>WGS analysis for carbapenemase-producing Enterobacterales outbreak in a University Hospital, Japan.</title>
        <authorList>
            <person name="Tukada M."/>
            <person name="Miyazaki T."/>
            <person name="Aoki K."/>
            <person name="Yoshizawa S."/>
            <person name="Ishii Y."/>
            <person name="Tateda K."/>
        </authorList>
    </citation>
    <scope>NUCLEOTIDE SEQUENCE</scope>
    <source>
        <strain evidence="1">TUM16652</strain>
    </source>
</reference>
<comment type="caution">
    <text evidence="1">The sequence shown here is derived from an EMBL/GenBank/DDBJ whole genome shotgun (WGS) entry which is preliminary data.</text>
</comment>
<dbReference type="Proteomes" id="UP001050241">
    <property type="component" value="Unassembled WGS sequence"/>
</dbReference>
<proteinExistence type="predicted"/>
<evidence type="ECO:0000313" key="2">
    <source>
        <dbReference type="Proteomes" id="UP001050241"/>
    </source>
</evidence>
<evidence type="ECO:0000313" key="1">
    <source>
        <dbReference type="EMBL" id="GJJ82107.1"/>
    </source>
</evidence>
<name>A0ABD0BPG4_ENTCL</name>
<organism evidence="1 2">
    <name type="scientific">Enterobacter cloacae</name>
    <dbReference type="NCBI Taxonomy" id="550"/>
    <lineage>
        <taxon>Bacteria</taxon>
        <taxon>Pseudomonadati</taxon>
        <taxon>Pseudomonadota</taxon>
        <taxon>Gammaproteobacteria</taxon>
        <taxon>Enterobacterales</taxon>
        <taxon>Enterobacteriaceae</taxon>
        <taxon>Enterobacter</taxon>
        <taxon>Enterobacter cloacae complex</taxon>
    </lineage>
</organism>
<accession>A0ABD0BPG4</accession>
<sequence>MPQFRIEIPCCGNPLNFNKIEKNVISYTSEFPVNGNAHIMRSHYRFRLINSSPEWLRYLA</sequence>
<dbReference type="AlphaFoldDB" id="A0ABD0BPG4"/>
<dbReference type="EMBL" id="BQFY01000006">
    <property type="protein sequence ID" value="GJJ82107.1"/>
    <property type="molecule type" value="Genomic_DNA"/>
</dbReference>